<dbReference type="PANTHER" id="PTHR21261">
    <property type="entry name" value="BEAT PROTEIN"/>
    <property type="match status" value="1"/>
</dbReference>
<evidence type="ECO:0000256" key="3">
    <source>
        <dbReference type="SAM" id="SignalP"/>
    </source>
</evidence>
<accession>A0AAN7PPU9</accession>
<dbReference type="InterPro" id="IPR013783">
    <property type="entry name" value="Ig-like_fold"/>
</dbReference>
<feature type="transmembrane region" description="Helical" evidence="2">
    <location>
        <begin position="264"/>
        <end position="285"/>
    </location>
</feature>
<comment type="caution">
    <text evidence="5">The sequence shown here is derived from an EMBL/GenBank/DDBJ whole genome shotgun (WGS) entry which is preliminary data.</text>
</comment>
<keyword evidence="2" id="KW-0812">Transmembrane</keyword>
<organism evidence="5 6">
    <name type="scientific">Aquatica leii</name>
    <dbReference type="NCBI Taxonomy" id="1421715"/>
    <lineage>
        <taxon>Eukaryota</taxon>
        <taxon>Metazoa</taxon>
        <taxon>Ecdysozoa</taxon>
        <taxon>Arthropoda</taxon>
        <taxon>Hexapoda</taxon>
        <taxon>Insecta</taxon>
        <taxon>Pterygota</taxon>
        <taxon>Neoptera</taxon>
        <taxon>Endopterygota</taxon>
        <taxon>Coleoptera</taxon>
        <taxon>Polyphaga</taxon>
        <taxon>Elateriformia</taxon>
        <taxon>Elateroidea</taxon>
        <taxon>Lampyridae</taxon>
        <taxon>Luciolinae</taxon>
        <taxon>Aquatica</taxon>
    </lineage>
</organism>
<dbReference type="PANTHER" id="PTHR21261:SF14">
    <property type="entry name" value="BEATEN PATH IV, ISOFORM B"/>
    <property type="match status" value="1"/>
</dbReference>
<dbReference type="AlphaFoldDB" id="A0AAN7PPU9"/>
<feature type="chain" id="PRO_5042863827" description="Ig-like domain-containing protein" evidence="3">
    <location>
        <begin position="21"/>
        <end position="355"/>
    </location>
</feature>
<evidence type="ECO:0000313" key="6">
    <source>
        <dbReference type="Proteomes" id="UP001353858"/>
    </source>
</evidence>
<dbReference type="Proteomes" id="UP001353858">
    <property type="component" value="Unassembled WGS sequence"/>
</dbReference>
<gene>
    <name evidence="5" type="ORF">RN001_015543</name>
</gene>
<dbReference type="Gene3D" id="2.60.40.10">
    <property type="entry name" value="Immunoglobulins"/>
    <property type="match status" value="2"/>
</dbReference>
<dbReference type="InterPro" id="IPR036179">
    <property type="entry name" value="Ig-like_dom_sf"/>
</dbReference>
<evidence type="ECO:0000259" key="4">
    <source>
        <dbReference type="PROSITE" id="PS50835"/>
    </source>
</evidence>
<dbReference type="SUPFAM" id="SSF48726">
    <property type="entry name" value="Immunoglobulin"/>
    <property type="match status" value="2"/>
</dbReference>
<feature type="signal peptide" evidence="3">
    <location>
        <begin position="1"/>
        <end position="20"/>
    </location>
</feature>
<dbReference type="FunFam" id="2.60.40.10:FF:000437">
    <property type="entry name" value="Beat-IIIc, isoform A"/>
    <property type="match status" value="1"/>
</dbReference>
<evidence type="ECO:0000256" key="2">
    <source>
        <dbReference type="SAM" id="Phobius"/>
    </source>
</evidence>
<sequence length="355" mass="40027">MNTFLMQLFYYVLFTECIQASGLKWVRVNVPQYRSPGESAQLLCDYDLGNDTLYAVKWYKEHEEFYRFVPKARPQATSYKLDGIFVDMGLSDRKKVVLRTVNLKTSGLFKCEVSAEAPSFSSAQSEARMEVVYLPKEDPIITGVELQYQIGDEINLNCTSGKSHPAPILHWYINEQQVVSPEALIYYPQVQHRHGLMSVTLGLRFSLSSRHFLGGSMRVKCVASVSPVLWKGDRESIVQSLPIKDMREALLLVRSTGHKLHTPVTTLLFICTSLIIISIVSGLNIKKFKDIRSFSKSATNQPDKDETETRQTSTPVCDSTTNIEIACDLTQSLTSNIENVGEAIRKNVNKAAEER</sequence>
<evidence type="ECO:0000313" key="5">
    <source>
        <dbReference type="EMBL" id="KAK4873514.1"/>
    </source>
</evidence>
<reference evidence="6" key="1">
    <citation type="submission" date="2023-01" db="EMBL/GenBank/DDBJ databases">
        <title>Key to firefly adult light organ development and bioluminescence: homeobox transcription factors regulate luciferase expression and transportation to peroxisome.</title>
        <authorList>
            <person name="Fu X."/>
        </authorList>
    </citation>
    <scope>NUCLEOTIDE SEQUENCE [LARGE SCALE GENOMIC DNA]</scope>
</reference>
<keyword evidence="6" id="KW-1185">Reference proteome</keyword>
<feature type="region of interest" description="Disordered" evidence="1">
    <location>
        <begin position="296"/>
        <end position="315"/>
    </location>
</feature>
<name>A0AAN7PPU9_9COLE</name>
<keyword evidence="3" id="KW-0732">Signal</keyword>
<dbReference type="PROSITE" id="PS50835">
    <property type="entry name" value="IG_LIKE"/>
    <property type="match status" value="1"/>
</dbReference>
<dbReference type="InterPro" id="IPR007110">
    <property type="entry name" value="Ig-like_dom"/>
</dbReference>
<keyword evidence="2" id="KW-1133">Transmembrane helix</keyword>
<proteinExistence type="predicted"/>
<evidence type="ECO:0000256" key="1">
    <source>
        <dbReference type="SAM" id="MobiDB-lite"/>
    </source>
</evidence>
<protein>
    <recommendedName>
        <fullName evidence="4">Ig-like domain-containing protein</fullName>
    </recommendedName>
</protein>
<dbReference type="EMBL" id="JARPUR010000007">
    <property type="protein sequence ID" value="KAK4873514.1"/>
    <property type="molecule type" value="Genomic_DNA"/>
</dbReference>
<feature type="domain" description="Ig-like" evidence="4">
    <location>
        <begin position="37"/>
        <end position="121"/>
    </location>
</feature>
<keyword evidence="2" id="KW-0472">Membrane</keyword>